<dbReference type="EMBL" id="KI966432">
    <property type="protein sequence ID" value="EWC45047.1"/>
    <property type="molecule type" value="Genomic_DNA"/>
</dbReference>
<evidence type="ECO:0000256" key="6">
    <source>
        <dbReference type="ARBA" id="ARBA00022763"/>
    </source>
</evidence>
<evidence type="ECO:0000256" key="11">
    <source>
        <dbReference type="ARBA" id="ARBA00023242"/>
    </source>
</evidence>
<dbReference type="InterPro" id="IPR027417">
    <property type="entry name" value="P-loop_NTPase"/>
</dbReference>
<gene>
    <name evidence="15" type="ORF">DRE_06327</name>
</gene>
<dbReference type="GO" id="GO:0005634">
    <property type="term" value="C:nucleus"/>
    <property type="evidence" value="ECO:0007669"/>
    <property type="project" value="UniProtKB-SubCell"/>
</dbReference>
<evidence type="ECO:0000259" key="14">
    <source>
        <dbReference type="Pfam" id="PF02463"/>
    </source>
</evidence>
<keyword evidence="8 12" id="KW-0175">Coiled coil</keyword>
<keyword evidence="16" id="KW-1185">Reference proteome</keyword>
<evidence type="ECO:0000256" key="3">
    <source>
        <dbReference type="ARBA" id="ARBA00006793"/>
    </source>
</evidence>
<comment type="similarity">
    <text evidence="3">Belongs to the SMC family. SMC6 subfamily.</text>
</comment>
<name>W7HY44_9PEZI</name>
<dbReference type="PANTHER" id="PTHR19306:SF6">
    <property type="entry name" value="STRUCTURAL MAINTENANCE OF CHROMOSOMES PROTEIN 6"/>
    <property type="match status" value="1"/>
</dbReference>
<evidence type="ECO:0000313" key="15">
    <source>
        <dbReference type="EMBL" id="EWC45047.1"/>
    </source>
</evidence>
<keyword evidence="7" id="KW-0067">ATP-binding</keyword>
<dbReference type="GO" id="GO:0030915">
    <property type="term" value="C:Smc5-Smc6 complex"/>
    <property type="evidence" value="ECO:0007669"/>
    <property type="project" value="TreeGrafter"/>
</dbReference>
<keyword evidence="10" id="KW-0234">DNA repair</keyword>
<reference evidence="15 16" key="1">
    <citation type="submission" date="2013-05" db="EMBL/GenBank/DDBJ databases">
        <title>Drechslerella stenobrocha genome reveals carnivorous origination and mechanical trapping mechanism of predatory fungi.</title>
        <authorList>
            <person name="Liu X."/>
            <person name="Zhang W."/>
            <person name="Liu K."/>
        </authorList>
    </citation>
    <scope>NUCLEOTIDE SEQUENCE [LARGE SCALE GENOMIC DNA]</scope>
    <source>
        <strain evidence="15 16">248</strain>
    </source>
</reference>
<sequence length="1020" mass="115689">MKFGPFMNFVVGQNGSGKSAVLTALTLCLGAKAAVTNRGGNMKSFIKEGEHMAAVEVHLRNRGDGFRKDVYGHTVVVQRTFNRDGVNSYKTKSKSGKTISTSKKELSDIIDYMSLQVDNPMTVLSQDTARQFLSNSSDEEKYKFFMKGVQLDDLYALYQNLKGQQTVIEGVLETKAEDIRELKEDKEAAEGRFKLLRQTEDLRKNVSTLLLQLAWAQVSESEAVLENTKRELLGARNARQRSEEDIEKMEVSIASWGTKVAQAQDAVKSSSDSNSPLIEQKKELEDKIVSGANRLARAQKSERDLDQQMRSAKSQIDKAKRDAEVEKQRLSEADDGKNTLWLKEKEELIEKKALLKAQQNSHESLYQSEKAAIIDTRKTLARAEAVKSRKESDLRDAEGTLAELTSGRSNGLTVYGQNTDALLAAIDRASWKTRKPIGPCGLFIKLKHKTWSSILEKQLSKVLSGFIAFSLEDKDQLLALVRECACNHTVFYSNPNSFRLKEPSDEYLTILRALEIENEDVQRTLVTMNNIEQTILVEDHVEARKVMERCPENVKYCYSVNRQRRGNGFSIKMGYIGSHRNITCRTFSNPSQPRFWRNTYRAAQETIHALKGEISAEQEKCNDLKQAIASSEMSMGEYNAKKQTRSTNLHRTEERIDELTSLLQQDNTGMELMRLESIIKVNEERYDQYASQQGDNTNEKQRLVGIVDDLRSLVEQLNLQISESEDQTKRLQAAHNSAIQQEQQAMVQNSGLLEKLNQQDAQVSQLESSIERMENGLVSMKYAAGRIGNRIQLKANEKAKDIEGRLEKLNFELERSDARIGSSAEQIAKDFADKTEKYNEANKEVADLQSLHKALDRSFQERMERWHYFRKYISVNSRLQFHLLMSEREFDGKLVFDHNNGILQLKVQPSQQATDTKRNAKTLSGGEKSFSQICLLLALWEAMGSPFRCLDEFDVFMDAVNRGVSMGLIIKAARNSIGRQFILITPQDVSTKGIDETADVRIVRMPDPERNQTALQVRPP</sequence>
<evidence type="ECO:0000256" key="10">
    <source>
        <dbReference type="ARBA" id="ARBA00023204"/>
    </source>
</evidence>
<dbReference type="GO" id="GO:0003697">
    <property type="term" value="F:single-stranded DNA binding"/>
    <property type="evidence" value="ECO:0007669"/>
    <property type="project" value="TreeGrafter"/>
</dbReference>
<keyword evidence="6" id="KW-0227">DNA damage</keyword>
<keyword evidence="11" id="KW-0539">Nucleus</keyword>
<feature type="compositionally biased region" description="Basic and acidic residues" evidence="13">
    <location>
        <begin position="315"/>
        <end position="331"/>
    </location>
</feature>
<evidence type="ECO:0000256" key="8">
    <source>
        <dbReference type="ARBA" id="ARBA00023054"/>
    </source>
</evidence>
<feature type="region of interest" description="Disordered" evidence="13">
    <location>
        <begin position="296"/>
        <end position="331"/>
    </location>
</feature>
<dbReference type="GO" id="GO:0003684">
    <property type="term" value="F:damaged DNA binding"/>
    <property type="evidence" value="ECO:0007669"/>
    <property type="project" value="TreeGrafter"/>
</dbReference>
<evidence type="ECO:0000256" key="1">
    <source>
        <dbReference type="ARBA" id="ARBA00004123"/>
    </source>
</evidence>
<feature type="domain" description="RecF/RecN/SMC N-terminal" evidence="14">
    <location>
        <begin position="2"/>
        <end position="1001"/>
    </location>
</feature>
<feature type="coiled-coil region" evidence="12">
    <location>
        <begin position="600"/>
        <end position="627"/>
    </location>
</feature>
<evidence type="ECO:0000256" key="4">
    <source>
        <dbReference type="ARBA" id="ARBA00022454"/>
    </source>
</evidence>
<evidence type="ECO:0000256" key="12">
    <source>
        <dbReference type="SAM" id="Coils"/>
    </source>
</evidence>
<feature type="coiled-coil region" evidence="12">
    <location>
        <begin position="172"/>
        <end position="199"/>
    </location>
</feature>
<dbReference type="GO" id="GO:0035861">
    <property type="term" value="C:site of double-strand break"/>
    <property type="evidence" value="ECO:0007669"/>
    <property type="project" value="TreeGrafter"/>
</dbReference>
<dbReference type="PANTHER" id="PTHR19306">
    <property type="entry name" value="STRUCTURAL MAINTENANCE OF CHROMOSOMES 5,6 SMC5, SMC6"/>
    <property type="match status" value="1"/>
</dbReference>
<dbReference type="Pfam" id="PF02463">
    <property type="entry name" value="SMC_N"/>
    <property type="match status" value="1"/>
</dbReference>
<dbReference type="SUPFAM" id="SSF52540">
    <property type="entry name" value="P-loop containing nucleoside triphosphate hydrolases"/>
    <property type="match status" value="1"/>
</dbReference>
<evidence type="ECO:0000256" key="7">
    <source>
        <dbReference type="ARBA" id="ARBA00022840"/>
    </source>
</evidence>
<proteinExistence type="inferred from homology"/>
<evidence type="ECO:0000256" key="5">
    <source>
        <dbReference type="ARBA" id="ARBA00022741"/>
    </source>
</evidence>
<evidence type="ECO:0000256" key="2">
    <source>
        <dbReference type="ARBA" id="ARBA00004286"/>
    </source>
</evidence>
<dbReference type="GO" id="GO:0000724">
    <property type="term" value="P:double-strand break repair via homologous recombination"/>
    <property type="evidence" value="ECO:0007669"/>
    <property type="project" value="TreeGrafter"/>
</dbReference>
<organism evidence="15 16">
    <name type="scientific">Drechslerella stenobrocha 248</name>
    <dbReference type="NCBI Taxonomy" id="1043628"/>
    <lineage>
        <taxon>Eukaryota</taxon>
        <taxon>Fungi</taxon>
        <taxon>Dikarya</taxon>
        <taxon>Ascomycota</taxon>
        <taxon>Pezizomycotina</taxon>
        <taxon>Orbiliomycetes</taxon>
        <taxon>Orbiliales</taxon>
        <taxon>Orbiliaceae</taxon>
        <taxon>Drechslerella</taxon>
    </lineage>
</organism>
<protein>
    <recommendedName>
        <fullName evidence="14">RecF/RecN/SMC N-terminal domain-containing protein</fullName>
    </recommendedName>
</protein>
<dbReference type="InterPro" id="IPR003395">
    <property type="entry name" value="RecF/RecN/SMC_N"/>
</dbReference>
<evidence type="ECO:0000313" key="16">
    <source>
        <dbReference type="Proteomes" id="UP000024837"/>
    </source>
</evidence>
<dbReference type="GO" id="GO:0005524">
    <property type="term" value="F:ATP binding"/>
    <property type="evidence" value="ECO:0007669"/>
    <property type="project" value="UniProtKB-KW"/>
</dbReference>
<keyword evidence="9" id="KW-0233">DNA recombination</keyword>
<evidence type="ECO:0000256" key="9">
    <source>
        <dbReference type="ARBA" id="ARBA00023172"/>
    </source>
</evidence>
<keyword evidence="5" id="KW-0547">Nucleotide-binding</keyword>
<accession>W7HY44</accession>
<evidence type="ECO:0000256" key="13">
    <source>
        <dbReference type="SAM" id="MobiDB-lite"/>
    </source>
</evidence>
<dbReference type="Gene3D" id="3.40.50.300">
    <property type="entry name" value="P-loop containing nucleotide triphosphate hydrolases"/>
    <property type="match status" value="2"/>
</dbReference>
<dbReference type="Proteomes" id="UP000024837">
    <property type="component" value="Unassembled WGS sequence"/>
</dbReference>
<keyword evidence="4" id="KW-0158">Chromosome</keyword>
<dbReference type="AlphaFoldDB" id="W7HY44"/>
<feature type="coiled-coil region" evidence="12">
    <location>
        <begin position="707"/>
        <end position="858"/>
    </location>
</feature>
<dbReference type="OrthoDB" id="10265785at2759"/>
<comment type="subcellular location">
    <subcellularLocation>
        <location evidence="2">Chromosome</location>
    </subcellularLocation>
    <subcellularLocation>
        <location evidence="1">Nucleus</location>
    </subcellularLocation>
</comment>
<dbReference type="HOGENOM" id="CLU_009063_0_0_1"/>